<proteinExistence type="predicted"/>
<dbReference type="RefSeq" id="WP_109621882.1">
    <property type="nucleotide sequence ID" value="NZ_QGDO01000007.1"/>
</dbReference>
<evidence type="ECO:0000259" key="1">
    <source>
        <dbReference type="Pfam" id="PF14267"/>
    </source>
</evidence>
<name>A0A315Z5D5_SEDFL</name>
<gene>
    <name evidence="2" type="ORF">BC781_107223</name>
</gene>
<feature type="domain" description="DUF4357" evidence="1">
    <location>
        <begin position="224"/>
        <end position="275"/>
    </location>
</feature>
<dbReference type="InterPro" id="IPR025579">
    <property type="entry name" value="DUF4357"/>
</dbReference>
<dbReference type="AlphaFoldDB" id="A0A315Z5D5"/>
<evidence type="ECO:0000313" key="3">
    <source>
        <dbReference type="Proteomes" id="UP000245535"/>
    </source>
</evidence>
<keyword evidence="3" id="KW-1185">Reference proteome</keyword>
<dbReference type="CDD" id="cd10447">
    <property type="entry name" value="GIY-YIG_unchar_2"/>
    <property type="match status" value="1"/>
</dbReference>
<reference evidence="2 3" key="1">
    <citation type="submission" date="2018-03" db="EMBL/GenBank/DDBJ databases">
        <title>Genomic Encyclopedia of Archaeal and Bacterial Type Strains, Phase II (KMG-II): from individual species to whole genera.</title>
        <authorList>
            <person name="Goeker M."/>
        </authorList>
    </citation>
    <scope>NUCLEOTIDE SEQUENCE [LARGE SCALE GENOMIC DNA]</scope>
    <source>
        <strain evidence="2 3">DSM 28229</strain>
    </source>
</reference>
<comment type="caution">
    <text evidence="2">The sequence shown here is derived from an EMBL/GenBank/DDBJ whole genome shotgun (WGS) entry which is preliminary data.</text>
</comment>
<evidence type="ECO:0000313" key="2">
    <source>
        <dbReference type="EMBL" id="PWJ38632.1"/>
    </source>
</evidence>
<dbReference type="Pfam" id="PF14267">
    <property type="entry name" value="DUF4357"/>
    <property type="match status" value="1"/>
</dbReference>
<dbReference type="EMBL" id="QGDO01000007">
    <property type="protein sequence ID" value="PWJ38632.1"/>
    <property type="molecule type" value="Genomic_DNA"/>
</dbReference>
<accession>A0A315Z5D5</accession>
<organism evidence="2 3">
    <name type="scientific">Sediminitomix flava</name>
    <dbReference type="NCBI Taxonomy" id="379075"/>
    <lineage>
        <taxon>Bacteria</taxon>
        <taxon>Pseudomonadati</taxon>
        <taxon>Bacteroidota</taxon>
        <taxon>Cytophagia</taxon>
        <taxon>Cytophagales</taxon>
        <taxon>Flammeovirgaceae</taxon>
        <taxon>Sediminitomix</taxon>
    </lineage>
</organism>
<sequence>MKRGKSINTHIPNPDQDSVRIKTVSNSVIRAYCFPRHLIENVKNYLQRESANLYYLFGYDEKSLEPCIYIGESADTYRRLKEHIQEERIDWNFAFVFESLTEKDLDTTATRFLESHSYKLALSIGRYKLVNRTKPHQPHITRGQKDCYLDCFDIIKLLMNDAGYLVFKSITDTEDDMTFYLKHKTTSGAKGQPSSQGFVVFKGSAFTKTFTKSLYSSHKLLHRQLVKDGLLLDKGEHYILQKDYIFPTPSTAGQVITGTVGNGWQLWKNATGQTLREAMEGTDYK</sequence>
<dbReference type="Proteomes" id="UP000245535">
    <property type="component" value="Unassembled WGS sequence"/>
</dbReference>
<dbReference type="OrthoDB" id="2656488at2"/>
<protein>
    <submittedName>
        <fullName evidence="2">Uncharacterized protein DUF4357</fullName>
    </submittedName>
</protein>